<dbReference type="AlphaFoldDB" id="F4R4D3"/>
<sequence length="125" mass="13912">MRSNAWDTQKGHGLEGSRVLRESETAGKIRGKEGKGMNVGRGDTEKPMVRQLVKVWLCWKRGRELVRVWPPSGESSEAVQSSLQWPAADQMATRAKATIPAARASEGILDGRVSLLKIERMKKKE</sequence>
<evidence type="ECO:0000313" key="3">
    <source>
        <dbReference type="Proteomes" id="UP000001072"/>
    </source>
</evidence>
<evidence type="ECO:0000256" key="1">
    <source>
        <dbReference type="SAM" id="MobiDB-lite"/>
    </source>
</evidence>
<feature type="region of interest" description="Disordered" evidence="1">
    <location>
        <begin position="1"/>
        <end position="43"/>
    </location>
</feature>
<organism evidence="3">
    <name type="scientific">Melampsora larici-populina (strain 98AG31 / pathotype 3-4-7)</name>
    <name type="common">Poplar leaf rust fungus</name>
    <dbReference type="NCBI Taxonomy" id="747676"/>
    <lineage>
        <taxon>Eukaryota</taxon>
        <taxon>Fungi</taxon>
        <taxon>Dikarya</taxon>
        <taxon>Basidiomycota</taxon>
        <taxon>Pucciniomycotina</taxon>
        <taxon>Pucciniomycetes</taxon>
        <taxon>Pucciniales</taxon>
        <taxon>Melampsoraceae</taxon>
        <taxon>Melampsora</taxon>
    </lineage>
</organism>
<feature type="compositionally biased region" description="Basic and acidic residues" evidence="1">
    <location>
        <begin position="9"/>
        <end position="35"/>
    </location>
</feature>
<dbReference type="RefSeq" id="XP_007403961.1">
    <property type="nucleotide sequence ID" value="XM_007403899.1"/>
</dbReference>
<dbReference type="Proteomes" id="UP000001072">
    <property type="component" value="Unassembled WGS sequence"/>
</dbReference>
<dbReference type="GeneID" id="18921339"/>
<evidence type="ECO:0000313" key="2">
    <source>
        <dbReference type="EMBL" id="EGG13023.1"/>
    </source>
</evidence>
<proteinExistence type="predicted"/>
<accession>F4R4D3</accession>
<dbReference type="HOGENOM" id="CLU_1993104_0_0_1"/>
<gene>
    <name evidence="2" type="ORF">MELLADRAFT_101325</name>
</gene>
<dbReference type="EMBL" id="GL883090">
    <property type="protein sequence ID" value="EGG13023.1"/>
    <property type="molecule type" value="Genomic_DNA"/>
</dbReference>
<reference evidence="3" key="1">
    <citation type="journal article" date="2011" name="Proc. Natl. Acad. Sci. U.S.A.">
        <title>Obligate biotrophy features unraveled by the genomic analysis of rust fungi.</title>
        <authorList>
            <person name="Duplessis S."/>
            <person name="Cuomo C.A."/>
            <person name="Lin Y.-C."/>
            <person name="Aerts A."/>
            <person name="Tisserant E."/>
            <person name="Veneault-Fourrey C."/>
            <person name="Joly D.L."/>
            <person name="Hacquard S."/>
            <person name="Amselem J."/>
            <person name="Cantarel B.L."/>
            <person name="Chiu R."/>
            <person name="Coutinho P.M."/>
            <person name="Feau N."/>
            <person name="Field M."/>
            <person name="Frey P."/>
            <person name="Gelhaye E."/>
            <person name="Goldberg J."/>
            <person name="Grabherr M.G."/>
            <person name="Kodira C.D."/>
            <person name="Kohler A."/>
            <person name="Kuees U."/>
            <person name="Lindquist E.A."/>
            <person name="Lucas S.M."/>
            <person name="Mago R."/>
            <person name="Mauceli E."/>
            <person name="Morin E."/>
            <person name="Murat C."/>
            <person name="Pangilinan J.L."/>
            <person name="Park R."/>
            <person name="Pearson M."/>
            <person name="Quesneville H."/>
            <person name="Rouhier N."/>
            <person name="Sakthikumar S."/>
            <person name="Salamov A.A."/>
            <person name="Schmutz J."/>
            <person name="Selles B."/>
            <person name="Shapiro H."/>
            <person name="Tanguay P."/>
            <person name="Tuskan G.A."/>
            <person name="Henrissat B."/>
            <person name="Van de Peer Y."/>
            <person name="Rouze P."/>
            <person name="Ellis J.G."/>
            <person name="Dodds P.N."/>
            <person name="Schein J.E."/>
            <person name="Zhong S."/>
            <person name="Hamelin R.C."/>
            <person name="Grigoriev I.V."/>
            <person name="Szabo L.J."/>
            <person name="Martin F."/>
        </authorList>
    </citation>
    <scope>NUCLEOTIDE SEQUENCE [LARGE SCALE GENOMIC DNA]</scope>
    <source>
        <strain evidence="3">98AG31 / pathotype 3-4-7</strain>
    </source>
</reference>
<keyword evidence="3" id="KW-1185">Reference proteome</keyword>
<dbReference type="KEGG" id="mlr:MELLADRAFT_101325"/>
<dbReference type="VEuPathDB" id="FungiDB:MELLADRAFT_101325"/>
<protein>
    <submittedName>
        <fullName evidence="2">Uncharacterized protein</fullName>
    </submittedName>
</protein>
<dbReference type="InParanoid" id="F4R4D3"/>
<name>F4R4D3_MELLP</name>